<keyword evidence="3" id="KW-1185">Reference proteome</keyword>
<dbReference type="RefSeq" id="WP_138325808.1">
    <property type="nucleotide sequence ID" value="NZ_VCDI01000003.1"/>
</dbReference>
<dbReference type="OrthoDB" id="797232at2"/>
<dbReference type="Pfam" id="PF14023">
    <property type="entry name" value="Bestrophin-like"/>
    <property type="match status" value="1"/>
</dbReference>
<evidence type="ECO:0000313" key="2">
    <source>
        <dbReference type="EMBL" id="TLU72346.1"/>
    </source>
</evidence>
<reference evidence="2 3" key="1">
    <citation type="submission" date="2019-05" db="EMBL/GenBank/DDBJ databases">
        <authorList>
            <person name="Pankratov T."/>
            <person name="Grouzdev D."/>
        </authorList>
    </citation>
    <scope>NUCLEOTIDE SEQUENCE [LARGE SCALE GENOMIC DNA]</scope>
    <source>
        <strain evidence="2 3">KEBCLARHB70R</strain>
    </source>
</reference>
<dbReference type="EMBL" id="VCDI01000003">
    <property type="protein sequence ID" value="TLU72346.1"/>
    <property type="molecule type" value="Genomic_DNA"/>
</dbReference>
<keyword evidence="1" id="KW-1133">Transmembrane helix</keyword>
<feature type="transmembrane region" description="Helical" evidence="1">
    <location>
        <begin position="208"/>
        <end position="231"/>
    </location>
</feature>
<evidence type="ECO:0000256" key="1">
    <source>
        <dbReference type="SAM" id="Phobius"/>
    </source>
</evidence>
<feature type="transmembrane region" description="Helical" evidence="1">
    <location>
        <begin position="179"/>
        <end position="202"/>
    </location>
</feature>
<feature type="transmembrane region" description="Helical" evidence="1">
    <location>
        <begin position="42"/>
        <end position="66"/>
    </location>
</feature>
<comment type="caution">
    <text evidence="2">The sequence shown here is derived from an EMBL/GenBank/DDBJ whole genome shotgun (WGS) entry which is preliminary data.</text>
</comment>
<dbReference type="Proteomes" id="UP000305654">
    <property type="component" value="Unassembled WGS sequence"/>
</dbReference>
<name>A0A5R9JAF4_9PROT</name>
<organism evidence="2 3">
    <name type="scientific">Lichenicoccus roseus</name>
    <dbReference type="NCBI Taxonomy" id="2683649"/>
    <lineage>
        <taxon>Bacteria</taxon>
        <taxon>Pseudomonadati</taxon>
        <taxon>Pseudomonadota</taxon>
        <taxon>Alphaproteobacteria</taxon>
        <taxon>Acetobacterales</taxon>
        <taxon>Acetobacteraceae</taxon>
        <taxon>Lichenicoccus</taxon>
    </lineage>
</organism>
<dbReference type="InterPro" id="IPR025333">
    <property type="entry name" value="DUF4239"/>
</dbReference>
<protein>
    <submittedName>
        <fullName evidence="2">DUF4239 domain-containing protein</fullName>
    </submittedName>
</protein>
<sequence length="260" mass="28329">MSIGSLSLALLIVGGTIAFGVVGVECGRRIVKGKVVEGHNDVLVPLFLTAGVIYAVLLGFMVVAVWETYSDAHDNAAQEAAVLVPLYRQTSDMADDKRVEMRHLLRDYAETIVSDEWPRLAGTGQASPRAQYLIGQIYKEFGTLAPATKIKEIIDAEFLRTLSSELVFRNKRLLQASEGLSWVMWLGAIGGAVITIGMTFVLFMENKWPQLLCVGTMSALIGMLLYILAILSHPFSGPLAIDPAAFEASLATFQIIDHET</sequence>
<gene>
    <name evidence="2" type="ORF">FE263_09685</name>
</gene>
<dbReference type="AlphaFoldDB" id="A0A5R9JAF4"/>
<accession>A0A5R9JAF4</accession>
<evidence type="ECO:0000313" key="3">
    <source>
        <dbReference type="Proteomes" id="UP000305654"/>
    </source>
</evidence>
<keyword evidence="1" id="KW-0812">Transmembrane</keyword>
<proteinExistence type="predicted"/>
<keyword evidence="1" id="KW-0472">Membrane</keyword>